<name>A0ABY9TCM7_BREBE</name>
<accession>A0ABY9TCM7</accession>
<evidence type="ECO:0000313" key="2">
    <source>
        <dbReference type="EMBL" id="WNC17865.1"/>
    </source>
</evidence>
<evidence type="ECO:0008006" key="4">
    <source>
        <dbReference type="Google" id="ProtNLM"/>
    </source>
</evidence>
<evidence type="ECO:0000313" key="3">
    <source>
        <dbReference type="Proteomes" id="UP001256827"/>
    </source>
</evidence>
<feature type="transmembrane region" description="Helical" evidence="1">
    <location>
        <begin position="58"/>
        <end position="79"/>
    </location>
</feature>
<gene>
    <name evidence="2" type="ORF">RGB73_30055</name>
</gene>
<dbReference type="RefSeq" id="WP_310774669.1">
    <property type="nucleotide sequence ID" value="NZ_CP134051.1"/>
</dbReference>
<keyword evidence="3" id="KW-1185">Reference proteome</keyword>
<proteinExistence type="predicted"/>
<feature type="transmembrane region" description="Helical" evidence="1">
    <location>
        <begin position="7"/>
        <end position="29"/>
    </location>
</feature>
<dbReference type="Proteomes" id="UP001256827">
    <property type="component" value="Plasmid pBbsII"/>
</dbReference>
<dbReference type="EMBL" id="CP134051">
    <property type="protein sequence ID" value="WNC17865.1"/>
    <property type="molecule type" value="Genomic_DNA"/>
</dbReference>
<keyword evidence="2" id="KW-0614">Plasmid</keyword>
<keyword evidence="1" id="KW-0472">Membrane</keyword>
<reference evidence="2 3" key="1">
    <citation type="submission" date="2023-09" db="EMBL/GenBank/DDBJ databases">
        <title>Complete Genome and Methylome dissection of Bacillus brevis NEB573 original source of BbsI restriction endonuclease.</title>
        <authorList>
            <person name="Fomenkov A."/>
            <person name="Roberts R.D."/>
        </authorList>
    </citation>
    <scope>NUCLEOTIDE SEQUENCE [LARGE SCALE GENOMIC DNA]</scope>
    <source>
        <strain evidence="2 3">NEB573</strain>
        <plasmid evidence="2 3">pBbsII</plasmid>
    </source>
</reference>
<geneLocation type="plasmid" evidence="2 3">
    <name>pBbsII</name>
</geneLocation>
<sequence>MQIGQFFIDLLNKIIEGLGAILSLILQIFPDSPFSQPSSPPSSVNLGYITWLFDFPTWLSHIAALLTCLIVYYSVRVVARWVKLIRS</sequence>
<keyword evidence="1" id="KW-0812">Transmembrane</keyword>
<organism evidence="2 3">
    <name type="scientific">Brevibacillus brevis</name>
    <name type="common">Bacillus brevis</name>
    <dbReference type="NCBI Taxonomy" id="1393"/>
    <lineage>
        <taxon>Bacteria</taxon>
        <taxon>Bacillati</taxon>
        <taxon>Bacillota</taxon>
        <taxon>Bacilli</taxon>
        <taxon>Bacillales</taxon>
        <taxon>Paenibacillaceae</taxon>
        <taxon>Brevibacillus</taxon>
    </lineage>
</organism>
<evidence type="ECO:0000256" key="1">
    <source>
        <dbReference type="SAM" id="Phobius"/>
    </source>
</evidence>
<protein>
    <recommendedName>
        <fullName evidence="4">YggT family protein</fullName>
    </recommendedName>
</protein>
<keyword evidence="1" id="KW-1133">Transmembrane helix</keyword>